<keyword evidence="2" id="KW-1185">Reference proteome</keyword>
<organism evidence="1 2">
    <name type="scientific">Mesorhabditis spiculigera</name>
    <dbReference type="NCBI Taxonomy" id="96644"/>
    <lineage>
        <taxon>Eukaryota</taxon>
        <taxon>Metazoa</taxon>
        <taxon>Ecdysozoa</taxon>
        <taxon>Nematoda</taxon>
        <taxon>Chromadorea</taxon>
        <taxon>Rhabditida</taxon>
        <taxon>Rhabditina</taxon>
        <taxon>Rhabditomorpha</taxon>
        <taxon>Rhabditoidea</taxon>
        <taxon>Rhabditidae</taxon>
        <taxon>Mesorhabditinae</taxon>
        <taxon>Mesorhabditis</taxon>
    </lineage>
</organism>
<dbReference type="EMBL" id="CATQJA010002642">
    <property type="protein sequence ID" value="CAJ0576099.1"/>
    <property type="molecule type" value="Genomic_DNA"/>
</dbReference>
<evidence type="ECO:0000313" key="1">
    <source>
        <dbReference type="EMBL" id="CAJ0576099.1"/>
    </source>
</evidence>
<protein>
    <submittedName>
        <fullName evidence="1">Uncharacterized protein</fullName>
    </submittedName>
</protein>
<name>A0AA36CW97_9BILA</name>
<evidence type="ECO:0000313" key="2">
    <source>
        <dbReference type="Proteomes" id="UP001177023"/>
    </source>
</evidence>
<reference evidence="1" key="1">
    <citation type="submission" date="2023-06" db="EMBL/GenBank/DDBJ databases">
        <authorList>
            <person name="Delattre M."/>
        </authorList>
    </citation>
    <scope>NUCLEOTIDE SEQUENCE</scope>
    <source>
        <strain evidence="1">AF72</strain>
    </source>
</reference>
<dbReference type="AlphaFoldDB" id="A0AA36CW97"/>
<feature type="non-terminal residue" evidence="1">
    <location>
        <position position="1"/>
    </location>
</feature>
<proteinExistence type="predicted"/>
<sequence>MPGQPSTISIGGACVEDEDVDDDHAEEIWMSHLGILIMDGPEGGFFEVYCENLNRDPMPMWTLNYHEFGADRKTFSVSAEYLQRFVNFLQTSSTCAPDLHISATPKRRAQHEFEFDSEDRHFNVASLYRSFRVTSTLRLSVSSNTFLRRFEAISRINARKLCLVDEERELKDVVRCRRCRMKPWTENLWSCASCTTMWNGEGSIGSVKDVRLFSDEPLSTTDFLRMVELGFFPARPQQRGMFFKLGAKCVQNEPADPDPIDIYSFLQRLERRIVTIYNGAMDFVDKRTEEAKFLQEIIKQKKLREPPPRAYFKIRVANKNFVGGIVCEDGTKRMLILLVDQ</sequence>
<comment type="caution">
    <text evidence="1">The sequence shown here is derived from an EMBL/GenBank/DDBJ whole genome shotgun (WGS) entry which is preliminary data.</text>
</comment>
<gene>
    <name evidence="1" type="ORF">MSPICULIGERA_LOCUS14398</name>
</gene>
<dbReference type="Proteomes" id="UP001177023">
    <property type="component" value="Unassembled WGS sequence"/>
</dbReference>
<accession>A0AA36CW97</accession>